<proteinExistence type="predicted"/>
<protein>
    <submittedName>
        <fullName evidence="1">Uncharacterized protein</fullName>
    </submittedName>
</protein>
<sequence>MRGLYDMLDIVKGYGVDKLYEHVREHIYKIVERSQLNFVETDEAVVNLYQKYAFAYAIATKARCVDTLVDLLFEDTHDPIGNWQVQEDKGLNEIIDNLSKPMLFVTQDEFALETDSLQTFPNSYGSDEQHLQAMQEVLELFTTEMESQTGLFALFDSLLPGEMERYFGDDYFNLVVVCNANVSQLGGHL</sequence>
<dbReference type="KEGG" id="vg:29061868"/>
<dbReference type="GeneID" id="29061868"/>
<gene>
    <name evidence="1" type="ORF">KWAN_24</name>
</gene>
<accession>A0A1B2IDL7</accession>
<dbReference type="RefSeq" id="YP_009278629.1">
    <property type="nucleotide sequence ID" value="NC_031010.1"/>
</dbReference>
<dbReference type="OrthoDB" id="26272at10239"/>
<dbReference type="Proteomes" id="UP000202923">
    <property type="component" value="Genome"/>
</dbReference>
<organism evidence="1 2">
    <name type="scientific">Erwinia phage vB_EamM_Kwan</name>
    <dbReference type="NCBI Taxonomy" id="1883374"/>
    <lineage>
        <taxon>Viruses</taxon>
        <taxon>Duplodnaviria</taxon>
        <taxon>Heunggongvirae</taxon>
        <taxon>Uroviricota</taxon>
        <taxon>Caudoviricetes</taxon>
        <taxon>Chimalliviridae</taxon>
        <taxon>Wellingtonvirus</taxon>
        <taxon>Wellingtonvirus wellington</taxon>
    </lineage>
</organism>
<dbReference type="EMBL" id="KX397369">
    <property type="protein sequence ID" value="ANZ49376.1"/>
    <property type="molecule type" value="Genomic_DNA"/>
</dbReference>
<reference evidence="1 2" key="1">
    <citation type="submission" date="2016-06" db="EMBL/GenBank/DDBJ databases">
        <authorList>
            <person name="Kjaerup R.B."/>
            <person name="Dalgaard T.S."/>
            <person name="Juul-Madsen H.R."/>
        </authorList>
    </citation>
    <scope>NUCLEOTIDE SEQUENCE [LARGE SCALE GENOMIC DNA]</scope>
</reference>
<name>A0A1B2IDL7_9CAUD</name>
<evidence type="ECO:0000313" key="2">
    <source>
        <dbReference type="Proteomes" id="UP000202923"/>
    </source>
</evidence>
<evidence type="ECO:0000313" key="1">
    <source>
        <dbReference type="EMBL" id="ANZ49376.1"/>
    </source>
</evidence>